<accession>A0A2W4UC68</accession>
<evidence type="ECO:0000313" key="1">
    <source>
        <dbReference type="EMBL" id="PZO16887.1"/>
    </source>
</evidence>
<gene>
    <name evidence="1" type="ORF">DCF25_11880</name>
</gene>
<proteinExistence type="predicted"/>
<dbReference type="EMBL" id="QBMC01000074">
    <property type="protein sequence ID" value="PZO16887.1"/>
    <property type="molecule type" value="Genomic_DNA"/>
</dbReference>
<evidence type="ECO:0000313" key="2">
    <source>
        <dbReference type="Proteomes" id="UP000249354"/>
    </source>
</evidence>
<reference evidence="2" key="1">
    <citation type="submission" date="2018-04" db="EMBL/GenBank/DDBJ databases">
        <authorList>
            <person name="Cornet L."/>
        </authorList>
    </citation>
    <scope>NUCLEOTIDE SEQUENCE [LARGE SCALE GENOMIC DNA]</scope>
</reference>
<sequence length="77" mass="8773">MTFIHRVTMHPAKIKQQFSSKLKSLSDSRSPHRVFSDWLEIAAITLHQLPYHSGELAKDAAFETLEAQYTADGLEMN</sequence>
<dbReference type="AlphaFoldDB" id="A0A2W4UC68"/>
<name>A0A2W4UC68_9CYAN</name>
<protein>
    <submittedName>
        <fullName evidence="1">Uncharacterized protein</fullName>
    </submittedName>
</protein>
<reference evidence="1 2" key="2">
    <citation type="submission" date="2018-06" db="EMBL/GenBank/DDBJ databases">
        <title>Metagenomic assembly of (sub)arctic Cyanobacteria and their associated microbiome from non-axenic cultures.</title>
        <authorList>
            <person name="Baurain D."/>
        </authorList>
    </citation>
    <scope>NUCLEOTIDE SEQUENCE [LARGE SCALE GENOMIC DNA]</scope>
    <source>
        <strain evidence="1">ULC129bin1</strain>
    </source>
</reference>
<comment type="caution">
    <text evidence="1">The sequence shown here is derived from an EMBL/GenBank/DDBJ whole genome shotgun (WGS) entry which is preliminary data.</text>
</comment>
<organism evidence="1 2">
    <name type="scientific">Leptolyngbya foveolarum</name>
    <dbReference type="NCBI Taxonomy" id="47253"/>
    <lineage>
        <taxon>Bacteria</taxon>
        <taxon>Bacillati</taxon>
        <taxon>Cyanobacteriota</taxon>
        <taxon>Cyanophyceae</taxon>
        <taxon>Leptolyngbyales</taxon>
        <taxon>Leptolyngbyaceae</taxon>
        <taxon>Leptolyngbya group</taxon>
        <taxon>Leptolyngbya</taxon>
    </lineage>
</organism>
<dbReference type="Proteomes" id="UP000249354">
    <property type="component" value="Unassembled WGS sequence"/>
</dbReference>